<accession>A0A6G9ZDM3</accession>
<reference evidence="2 4" key="1">
    <citation type="journal article" date="2019" name="ACS Chem. Biol.">
        <title>Identification and Mobilization of a Cryptic Antibiotic Biosynthesis Gene Locus from a Human-Pathogenic Nocardia Isolate.</title>
        <authorList>
            <person name="Herisse M."/>
            <person name="Ishida K."/>
            <person name="Porter J.L."/>
            <person name="Howden B."/>
            <person name="Hertweck C."/>
            <person name="Stinear T.P."/>
            <person name="Pidot S.J."/>
        </authorList>
    </citation>
    <scope>NUCLEOTIDE SEQUENCE [LARGE SCALE GENOMIC DNA]</scope>
    <source>
        <strain evidence="2 4">AUSMDU00012715</strain>
    </source>
</reference>
<evidence type="ECO:0000313" key="3">
    <source>
        <dbReference type="EMBL" id="QIS23529.1"/>
    </source>
</evidence>
<dbReference type="RefSeq" id="WP_167484370.1">
    <property type="nucleotide sequence ID" value="NZ_CP046173.1"/>
</dbReference>
<evidence type="ECO:0000256" key="1">
    <source>
        <dbReference type="SAM" id="Coils"/>
    </source>
</evidence>
<gene>
    <name evidence="2" type="ORF">F6W96_39160</name>
    <name evidence="3" type="ORF">F6W96_39810</name>
</gene>
<dbReference type="EMBL" id="CP046173">
    <property type="protein sequence ID" value="QIS23529.1"/>
    <property type="molecule type" value="Genomic_DNA"/>
</dbReference>
<dbReference type="Proteomes" id="UP000500953">
    <property type="component" value="Chromosome"/>
</dbReference>
<evidence type="ECO:0000313" key="2">
    <source>
        <dbReference type="EMBL" id="QIS23447.1"/>
    </source>
</evidence>
<sequence>MASWLEELERREAAARERAEELRRRIGELSEQLAAEEQLLSRLQVTRETMLEVLGPAIDVVEPANAVGAGRQPKDGGSTPVSAGGSPIGVMLVPPRSAEVSVSVLPQDYRDILEVLADSGRGLRAGHIAAGLGLSEERSVVESLRSKLKRLTARGWLDEQVPGLFTLADGVDVNA</sequence>
<name>A0A6G9ZDM3_9NOCA</name>
<organism evidence="2 4">
    <name type="scientific">Nocardia terpenica</name>
    <dbReference type="NCBI Taxonomy" id="455432"/>
    <lineage>
        <taxon>Bacteria</taxon>
        <taxon>Bacillati</taxon>
        <taxon>Actinomycetota</taxon>
        <taxon>Actinomycetes</taxon>
        <taxon>Mycobacteriales</taxon>
        <taxon>Nocardiaceae</taxon>
        <taxon>Nocardia</taxon>
    </lineage>
</organism>
<dbReference type="EMBL" id="CP046173">
    <property type="protein sequence ID" value="QIS23447.1"/>
    <property type="molecule type" value="Genomic_DNA"/>
</dbReference>
<proteinExistence type="predicted"/>
<evidence type="ECO:0000313" key="4">
    <source>
        <dbReference type="Proteomes" id="UP000500953"/>
    </source>
</evidence>
<keyword evidence="1" id="KW-0175">Coiled coil</keyword>
<feature type="coiled-coil region" evidence="1">
    <location>
        <begin position="5"/>
        <end position="46"/>
    </location>
</feature>
<protein>
    <submittedName>
        <fullName evidence="2">Uncharacterized protein</fullName>
    </submittedName>
</protein>
<dbReference type="AlphaFoldDB" id="A0A6G9ZDM3"/>